<dbReference type="InterPro" id="IPR008978">
    <property type="entry name" value="HSP20-like_chaperone"/>
</dbReference>
<evidence type="ECO:0000256" key="2">
    <source>
        <dbReference type="RuleBase" id="RU003616"/>
    </source>
</evidence>
<dbReference type="InterPro" id="IPR031107">
    <property type="entry name" value="Small_HSP"/>
</dbReference>
<protein>
    <submittedName>
        <fullName evidence="4">Hsp20/alpha crystallin family protein</fullName>
    </submittedName>
</protein>
<evidence type="ECO:0000259" key="3">
    <source>
        <dbReference type="PROSITE" id="PS01031"/>
    </source>
</evidence>
<feature type="domain" description="SHSP" evidence="3">
    <location>
        <begin position="49"/>
        <end position="157"/>
    </location>
</feature>
<dbReference type="Gene3D" id="2.60.40.790">
    <property type="match status" value="1"/>
</dbReference>
<gene>
    <name evidence="4" type="ORF">KTS37_12485</name>
</gene>
<dbReference type="InterPro" id="IPR002068">
    <property type="entry name" value="A-crystallin/Hsp20_dom"/>
</dbReference>
<dbReference type="EMBL" id="JAHQXE010000003">
    <property type="protein sequence ID" value="MBV0902607.1"/>
    <property type="molecule type" value="Genomic_DNA"/>
</dbReference>
<comment type="similarity">
    <text evidence="1 2">Belongs to the small heat shock protein (HSP20) family.</text>
</comment>
<accession>A0AA41KG18</accession>
<evidence type="ECO:0000313" key="5">
    <source>
        <dbReference type="Proteomes" id="UP001166304"/>
    </source>
</evidence>
<comment type="caution">
    <text evidence="4">The sequence shown here is derived from an EMBL/GenBank/DDBJ whole genome shotgun (WGS) entry which is preliminary data.</text>
</comment>
<sequence>MTTRHDPFENMYRFFEQARRSMWDDARTGGDAGSALPARRSAGGWNGDHGWPTVDTNVDVEETDEGFVVMADLPGFEKDDLSIRFDDDVLAIHGESEVSEERDTVASRRSRRVDERLAFPASVLEDEISASYHNGVLEITLPVAADDADDSHRIDIE</sequence>
<proteinExistence type="inferred from homology"/>
<evidence type="ECO:0000256" key="1">
    <source>
        <dbReference type="PROSITE-ProRule" id="PRU00285"/>
    </source>
</evidence>
<dbReference type="AlphaFoldDB" id="A0AA41KG18"/>
<dbReference type="CDD" id="cd06464">
    <property type="entry name" value="ACD_sHsps-like"/>
    <property type="match status" value="1"/>
</dbReference>
<name>A0AA41KG18_9EURY</name>
<keyword evidence="5" id="KW-1185">Reference proteome</keyword>
<dbReference type="PROSITE" id="PS01031">
    <property type="entry name" value="SHSP"/>
    <property type="match status" value="1"/>
</dbReference>
<reference evidence="4" key="1">
    <citation type="submission" date="2021-06" db="EMBL/GenBank/DDBJ databases">
        <title>New haloarchaea isolates fom saline soil.</title>
        <authorList>
            <person name="Duran-Viseras A."/>
            <person name="Sanchez-Porro C.S."/>
            <person name="Ventosa A."/>
        </authorList>
    </citation>
    <scope>NUCLEOTIDE SEQUENCE</scope>
    <source>
        <strain evidence="4">JCM 18369</strain>
    </source>
</reference>
<dbReference type="Pfam" id="PF00011">
    <property type="entry name" value="HSP20"/>
    <property type="match status" value="1"/>
</dbReference>
<organism evidence="4 5">
    <name type="scientific">Haloarcula salina</name>
    <dbReference type="NCBI Taxonomy" id="1429914"/>
    <lineage>
        <taxon>Archaea</taxon>
        <taxon>Methanobacteriati</taxon>
        <taxon>Methanobacteriota</taxon>
        <taxon>Stenosarchaea group</taxon>
        <taxon>Halobacteria</taxon>
        <taxon>Halobacteriales</taxon>
        <taxon>Haloarculaceae</taxon>
        <taxon>Haloarcula</taxon>
    </lineage>
</organism>
<dbReference type="SUPFAM" id="SSF49764">
    <property type="entry name" value="HSP20-like chaperones"/>
    <property type="match status" value="1"/>
</dbReference>
<dbReference type="RefSeq" id="WP_162413253.1">
    <property type="nucleotide sequence ID" value="NZ_JAHQXE010000003.1"/>
</dbReference>
<dbReference type="Proteomes" id="UP001166304">
    <property type="component" value="Unassembled WGS sequence"/>
</dbReference>
<evidence type="ECO:0000313" key="4">
    <source>
        <dbReference type="EMBL" id="MBV0902607.1"/>
    </source>
</evidence>
<dbReference type="PANTHER" id="PTHR11527">
    <property type="entry name" value="HEAT-SHOCK PROTEIN 20 FAMILY MEMBER"/>
    <property type="match status" value="1"/>
</dbReference>